<dbReference type="AlphaFoldDB" id="A0A915JV07"/>
<dbReference type="CDD" id="cd20384">
    <property type="entry name" value="Tudor_ZGPAT"/>
    <property type="match status" value="1"/>
</dbReference>
<evidence type="ECO:0000313" key="4">
    <source>
        <dbReference type="WBParaSite" id="nRc.2.0.1.t29889-RA"/>
    </source>
</evidence>
<evidence type="ECO:0000313" key="3">
    <source>
        <dbReference type="Proteomes" id="UP000887565"/>
    </source>
</evidence>
<feature type="compositionally biased region" description="Basic and acidic residues" evidence="1">
    <location>
        <begin position="40"/>
        <end position="50"/>
    </location>
</feature>
<sequence>MSEKELSEMWDDTSLIEAYDKAVGLAYDAVHAKLDGKLKPTDADAFKEPKPVVNGKTSSKKAKKNRKKWQVGEKCLAKYDGEWHKARILDVCRSHNKCTIKFDGYETELPEKDDISNDEVTDRSGSGNESASEMSSSSVNDLEKQNPETSKKTTKNFPQMVGEKDNQKKC</sequence>
<name>A0A915JV07_ROMCU</name>
<feature type="region of interest" description="Disordered" evidence="1">
    <location>
        <begin position="109"/>
        <end position="170"/>
    </location>
</feature>
<dbReference type="InterPro" id="IPR049481">
    <property type="entry name" value="SMN_G2-BD"/>
</dbReference>
<accession>A0A915JV07</accession>
<reference evidence="4" key="1">
    <citation type="submission" date="2022-11" db="UniProtKB">
        <authorList>
            <consortium name="WormBaseParasite"/>
        </authorList>
    </citation>
    <scope>IDENTIFICATION</scope>
</reference>
<dbReference type="Gene3D" id="2.30.30.140">
    <property type="match status" value="1"/>
</dbReference>
<dbReference type="SUPFAM" id="SSF63748">
    <property type="entry name" value="Tudor/PWWP/MBT"/>
    <property type="match status" value="1"/>
</dbReference>
<keyword evidence="3" id="KW-1185">Reference proteome</keyword>
<dbReference type="SMART" id="SM00333">
    <property type="entry name" value="TUDOR"/>
    <property type="match status" value="1"/>
</dbReference>
<dbReference type="Pfam" id="PF20636">
    <property type="entry name" value="SMN_G2-BD"/>
    <property type="match status" value="1"/>
</dbReference>
<evidence type="ECO:0000259" key="2">
    <source>
        <dbReference type="SMART" id="SM00333"/>
    </source>
</evidence>
<feature type="compositionally biased region" description="Basic residues" evidence="1">
    <location>
        <begin position="58"/>
        <end position="68"/>
    </location>
</feature>
<dbReference type="InterPro" id="IPR002999">
    <property type="entry name" value="Tudor"/>
</dbReference>
<protein>
    <submittedName>
        <fullName evidence="4">Tudor domain-containing protein</fullName>
    </submittedName>
</protein>
<dbReference type="Proteomes" id="UP000887565">
    <property type="component" value="Unplaced"/>
</dbReference>
<evidence type="ECO:0000256" key="1">
    <source>
        <dbReference type="SAM" id="MobiDB-lite"/>
    </source>
</evidence>
<dbReference type="WBParaSite" id="nRc.2.0.1.t29889-RA">
    <property type="protein sequence ID" value="nRc.2.0.1.t29889-RA"/>
    <property type="gene ID" value="nRc.2.0.1.g29889"/>
</dbReference>
<proteinExistence type="predicted"/>
<organism evidence="3 4">
    <name type="scientific">Romanomermis culicivorax</name>
    <name type="common">Nematode worm</name>
    <dbReference type="NCBI Taxonomy" id="13658"/>
    <lineage>
        <taxon>Eukaryota</taxon>
        <taxon>Metazoa</taxon>
        <taxon>Ecdysozoa</taxon>
        <taxon>Nematoda</taxon>
        <taxon>Enoplea</taxon>
        <taxon>Dorylaimia</taxon>
        <taxon>Mermithida</taxon>
        <taxon>Mermithoidea</taxon>
        <taxon>Mermithidae</taxon>
        <taxon>Romanomermis</taxon>
    </lineage>
</organism>
<feature type="domain" description="Tudor" evidence="2">
    <location>
        <begin position="67"/>
        <end position="123"/>
    </location>
</feature>
<feature type="region of interest" description="Disordered" evidence="1">
    <location>
        <begin position="40"/>
        <end position="68"/>
    </location>
</feature>
<feature type="compositionally biased region" description="Low complexity" evidence="1">
    <location>
        <begin position="124"/>
        <end position="138"/>
    </location>
</feature>
<feature type="compositionally biased region" description="Basic and acidic residues" evidence="1">
    <location>
        <begin position="141"/>
        <end position="151"/>
    </location>
</feature>